<evidence type="ECO:0000256" key="4">
    <source>
        <dbReference type="ARBA" id="ARBA00023163"/>
    </source>
</evidence>
<dbReference type="AlphaFoldDB" id="A0A1S2YIM0"/>
<proteinExistence type="predicted"/>
<feature type="domain" description="TF-B3" evidence="6">
    <location>
        <begin position="80"/>
        <end position="143"/>
    </location>
</feature>
<dbReference type="OrthoDB" id="638806at2759"/>
<dbReference type="SUPFAM" id="SSF101936">
    <property type="entry name" value="DNA-binding pseudobarrel domain"/>
    <property type="match status" value="1"/>
</dbReference>
<keyword evidence="5" id="KW-0539">Nucleus</keyword>
<dbReference type="eggNOG" id="ENOG502S4NC">
    <property type="taxonomic scope" value="Eukaryota"/>
</dbReference>
<sequence>MSSSESGRRVSSCRIVVENQTASPPPSIPTTNMQRVGIKPLSGKPYFHAIILKTHLSPRFTLGPSSKICSKLPSGAAVPTVLNYHGKSWDMIYNGQKKAKQFDTFGWRKFAKDNCVKVGDACVFELMESKEKIIFEVQILRGDFPCEFPGINESEEEPIVLSELIGTGESEAPFVID</sequence>
<dbReference type="GeneID" id="101511251"/>
<dbReference type="InterPro" id="IPR044837">
    <property type="entry name" value="REM16-like"/>
</dbReference>
<keyword evidence="7" id="KW-1185">Reference proteome</keyword>
<reference evidence="8" key="2">
    <citation type="submission" date="2025-08" db="UniProtKB">
        <authorList>
            <consortium name="RefSeq"/>
        </authorList>
    </citation>
    <scope>IDENTIFICATION</scope>
    <source>
        <tissue evidence="8">Etiolated seedlings</tissue>
    </source>
</reference>
<evidence type="ECO:0000313" key="8">
    <source>
        <dbReference type="RefSeq" id="XP_004505344.1"/>
    </source>
</evidence>
<dbReference type="Proteomes" id="UP000087171">
    <property type="component" value="Chromosome Ca6"/>
</dbReference>
<keyword evidence="3" id="KW-0238">DNA-binding</keyword>
<organism evidence="7 8">
    <name type="scientific">Cicer arietinum</name>
    <name type="common">Chickpea</name>
    <name type="synonym">Garbanzo</name>
    <dbReference type="NCBI Taxonomy" id="3827"/>
    <lineage>
        <taxon>Eukaryota</taxon>
        <taxon>Viridiplantae</taxon>
        <taxon>Streptophyta</taxon>
        <taxon>Embryophyta</taxon>
        <taxon>Tracheophyta</taxon>
        <taxon>Spermatophyta</taxon>
        <taxon>Magnoliopsida</taxon>
        <taxon>eudicotyledons</taxon>
        <taxon>Gunneridae</taxon>
        <taxon>Pentapetalae</taxon>
        <taxon>rosids</taxon>
        <taxon>fabids</taxon>
        <taxon>Fabales</taxon>
        <taxon>Fabaceae</taxon>
        <taxon>Papilionoideae</taxon>
        <taxon>50 kb inversion clade</taxon>
        <taxon>NPAAA clade</taxon>
        <taxon>Hologalegina</taxon>
        <taxon>IRL clade</taxon>
        <taxon>Cicereae</taxon>
        <taxon>Cicer</taxon>
    </lineage>
</organism>
<name>A0A1S2YIM0_CICAR</name>
<dbReference type="Pfam" id="PF02362">
    <property type="entry name" value="B3"/>
    <property type="match status" value="1"/>
</dbReference>
<evidence type="ECO:0000256" key="2">
    <source>
        <dbReference type="ARBA" id="ARBA00023015"/>
    </source>
</evidence>
<evidence type="ECO:0000256" key="1">
    <source>
        <dbReference type="ARBA" id="ARBA00004123"/>
    </source>
</evidence>
<dbReference type="KEGG" id="cam:101511251"/>
<dbReference type="GO" id="GO:0005634">
    <property type="term" value="C:nucleus"/>
    <property type="evidence" value="ECO:0007669"/>
    <property type="project" value="UniProtKB-SubCell"/>
</dbReference>
<dbReference type="SMART" id="SM01019">
    <property type="entry name" value="B3"/>
    <property type="match status" value="1"/>
</dbReference>
<dbReference type="PANTHER" id="PTHR31391">
    <property type="entry name" value="B3 DOMAIN-CONTAINING PROTEIN OS11G0197600-RELATED"/>
    <property type="match status" value="1"/>
</dbReference>
<dbReference type="Gene3D" id="2.40.330.10">
    <property type="entry name" value="DNA-binding pseudobarrel domain"/>
    <property type="match status" value="1"/>
</dbReference>
<protein>
    <submittedName>
        <fullName evidence="8">B3 domain-containing protein Os04g0386900-like isoform X1</fullName>
    </submittedName>
</protein>
<dbReference type="PANTHER" id="PTHR31391:SF64">
    <property type="entry name" value="B3 DOMAIN-CONTAINING PROTEIN OS06G0112300"/>
    <property type="match status" value="1"/>
</dbReference>
<accession>A0A1S2YIM0</accession>
<dbReference type="PROSITE" id="PS50863">
    <property type="entry name" value="B3"/>
    <property type="match status" value="1"/>
</dbReference>
<gene>
    <name evidence="8" type="primary">LOC101511251</name>
</gene>
<dbReference type="GO" id="GO:0003677">
    <property type="term" value="F:DNA binding"/>
    <property type="evidence" value="ECO:0007669"/>
    <property type="project" value="UniProtKB-KW"/>
</dbReference>
<evidence type="ECO:0000313" key="7">
    <source>
        <dbReference type="Proteomes" id="UP000087171"/>
    </source>
</evidence>
<dbReference type="InterPro" id="IPR003340">
    <property type="entry name" value="B3_DNA-bd"/>
</dbReference>
<dbReference type="CDD" id="cd10017">
    <property type="entry name" value="B3_DNA"/>
    <property type="match status" value="1"/>
</dbReference>
<reference evidence="7" key="1">
    <citation type="journal article" date="2013" name="Nat. Biotechnol.">
        <title>Draft genome sequence of chickpea (Cicer arietinum) provides a resource for trait improvement.</title>
        <authorList>
            <person name="Varshney R.K."/>
            <person name="Song C."/>
            <person name="Saxena R.K."/>
            <person name="Azam S."/>
            <person name="Yu S."/>
            <person name="Sharpe A.G."/>
            <person name="Cannon S."/>
            <person name="Baek J."/>
            <person name="Rosen B.D."/>
            <person name="Tar'an B."/>
            <person name="Millan T."/>
            <person name="Zhang X."/>
            <person name="Ramsay L.D."/>
            <person name="Iwata A."/>
            <person name="Wang Y."/>
            <person name="Nelson W."/>
            <person name="Farmer A.D."/>
            <person name="Gaur P.M."/>
            <person name="Soderlund C."/>
            <person name="Penmetsa R.V."/>
            <person name="Xu C."/>
            <person name="Bharti A.K."/>
            <person name="He W."/>
            <person name="Winter P."/>
            <person name="Zhao S."/>
            <person name="Hane J.K."/>
            <person name="Carrasquilla-Garcia N."/>
            <person name="Condie J.A."/>
            <person name="Upadhyaya H.D."/>
            <person name="Luo M.C."/>
            <person name="Thudi M."/>
            <person name="Gowda C.L."/>
            <person name="Singh N.P."/>
            <person name="Lichtenzveig J."/>
            <person name="Gali K.K."/>
            <person name="Rubio J."/>
            <person name="Nadarajan N."/>
            <person name="Dolezel J."/>
            <person name="Bansal K.C."/>
            <person name="Xu X."/>
            <person name="Edwards D."/>
            <person name="Zhang G."/>
            <person name="Kahl G."/>
            <person name="Gil J."/>
            <person name="Singh K.B."/>
            <person name="Datta S.K."/>
            <person name="Jackson S.A."/>
            <person name="Wang J."/>
            <person name="Cook D.R."/>
        </authorList>
    </citation>
    <scope>NUCLEOTIDE SEQUENCE [LARGE SCALE GENOMIC DNA]</scope>
    <source>
        <strain evidence="7">cv. CDC Frontier</strain>
    </source>
</reference>
<dbReference type="RefSeq" id="XP_004505344.1">
    <property type="nucleotide sequence ID" value="XM_004505287.3"/>
</dbReference>
<dbReference type="STRING" id="3827.A0A1S2YIM0"/>
<keyword evidence="2" id="KW-0805">Transcription regulation</keyword>
<evidence type="ECO:0000256" key="5">
    <source>
        <dbReference type="ARBA" id="ARBA00023242"/>
    </source>
</evidence>
<dbReference type="PaxDb" id="3827-XP_004505344.1"/>
<evidence type="ECO:0000256" key="3">
    <source>
        <dbReference type="ARBA" id="ARBA00023125"/>
    </source>
</evidence>
<keyword evidence="4" id="KW-0804">Transcription</keyword>
<evidence type="ECO:0000259" key="6">
    <source>
        <dbReference type="PROSITE" id="PS50863"/>
    </source>
</evidence>
<comment type="subcellular location">
    <subcellularLocation>
        <location evidence="1">Nucleus</location>
    </subcellularLocation>
</comment>
<dbReference type="InterPro" id="IPR015300">
    <property type="entry name" value="DNA-bd_pseudobarrel_sf"/>
</dbReference>